<dbReference type="EMBL" id="CAWVOH010000001">
    <property type="protein sequence ID" value="CAK8053543.1"/>
    <property type="molecule type" value="Genomic_DNA"/>
</dbReference>
<dbReference type="InterPro" id="IPR015231">
    <property type="entry name" value="DUF1934"/>
</dbReference>
<dbReference type="Pfam" id="PF09148">
    <property type="entry name" value="DUF1934"/>
    <property type="match status" value="1"/>
</dbReference>
<proteinExistence type="predicted"/>
<gene>
    <name evidence="1" type="ORF">R54876_GBNLAHCA_00098</name>
</gene>
<dbReference type="Gene3D" id="2.40.128.20">
    <property type="match status" value="1"/>
</dbReference>
<keyword evidence="2" id="KW-1185">Reference proteome</keyword>
<reference evidence="1 2" key="1">
    <citation type="submission" date="2024-01" db="EMBL/GenBank/DDBJ databases">
        <authorList>
            <person name="Botero Cardona J."/>
        </authorList>
    </citation>
    <scope>NUCLEOTIDE SEQUENCE [LARGE SCALE GENOMIC DNA]</scope>
    <source>
        <strain evidence="1 2">LMG 33000</strain>
    </source>
</reference>
<comment type="caution">
    <text evidence="1">The sequence shown here is derived from an EMBL/GenBank/DDBJ whole genome shotgun (WGS) entry which is preliminary data.</text>
</comment>
<sequence>MADSQAVQVHFMSKIYQDGGDESYQVDAPGSLIVRGDSAYLTYIEQLPDQDEVEVLFKFKDEGIRLNRKGPQNNHMAFELDQKRNFKYETAAGPMQLTTRATEIERDFDLEAGRGELGLNYILYQGDQVLGQYRVELQFEPKLSTLD</sequence>
<evidence type="ECO:0000313" key="1">
    <source>
        <dbReference type="EMBL" id="CAK8053543.1"/>
    </source>
</evidence>
<dbReference type="SUPFAM" id="SSF50814">
    <property type="entry name" value="Lipocalins"/>
    <property type="match status" value="1"/>
</dbReference>
<name>A0ABM9N317_9LACO</name>
<dbReference type="InterPro" id="IPR012674">
    <property type="entry name" value="Calycin"/>
</dbReference>
<organism evidence="1 2">
    <name type="scientific">Eupransor demetentiae</name>
    <dbReference type="NCBI Taxonomy" id="3109584"/>
    <lineage>
        <taxon>Bacteria</taxon>
        <taxon>Bacillati</taxon>
        <taxon>Bacillota</taxon>
        <taxon>Bacilli</taxon>
        <taxon>Lactobacillales</taxon>
        <taxon>Lactobacillaceae</taxon>
        <taxon>Eupransor</taxon>
    </lineage>
</organism>
<dbReference type="Proteomes" id="UP001314241">
    <property type="component" value="Unassembled WGS sequence"/>
</dbReference>
<accession>A0ABM9N317</accession>
<evidence type="ECO:0000313" key="2">
    <source>
        <dbReference type="Proteomes" id="UP001314241"/>
    </source>
</evidence>
<protein>
    <submittedName>
        <fullName evidence="1">DUF1934 family (YwiB)</fullName>
    </submittedName>
</protein>
<dbReference type="RefSeq" id="WP_349641107.1">
    <property type="nucleotide sequence ID" value="NZ_CAWVOH010000001.1"/>
</dbReference>